<organism evidence="2 3">
    <name type="scientific">Teratosphaeria destructans</name>
    <dbReference type="NCBI Taxonomy" id="418781"/>
    <lineage>
        <taxon>Eukaryota</taxon>
        <taxon>Fungi</taxon>
        <taxon>Dikarya</taxon>
        <taxon>Ascomycota</taxon>
        <taxon>Pezizomycotina</taxon>
        <taxon>Dothideomycetes</taxon>
        <taxon>Dothideomycetidae</taxon>
        <taxon>Mycosphaerellales</taxon>
        <taxon>Teratosphaeriaceae</taxon>
        <taxon>Teratosphaeria</taxon>
    </lineage>
</organism>
<feature type="region of interest" description="Disordered" evidence="1">
    <location>
        <begin position="162"/>
        <end position="190"/>
    </location>
</feature>
<feature type="region of interest" description="Disordered" evidence="1">
    <location>
        <begin position="60"/>
        <end position="136"/>
    </location>
</feature>
<accession>A0A9W7T279</accession>
<protein>
    <submittedName>
        <fullName evidence="2">Uncharacterized protein</fullName>
    </submittedName>
</protein>
<sequence length="190" mass="21809">MSKPLDQRITLRRHKNSTRRFFKLRQAAERIYAGVEAQCSPDSEVEQEALRELRESLDQVRQWQDEDRPVRASGKQDVVEEHETGNADIQVEQGNTTMHVENPVEAEDTPDIYEPSKTTPSEKVDPHAKYGSLNHHPSLAIRDKLWHGLRSSSRKAQNVAFNAGSTLQKQPSISELRRSLQQREQMEDEA</sequence>
<gene>
    <name evidence="2" type="ORF">Tdes44962_MAKER06424</name>
</gene>
<feature type="compositionally biased region" description="Basic and acidic residues" evidence="1">
    <location>
        <begin position="60"/>
        <end position="70"/>
    </location>
</feature>
<name>A0A9W7T279_9PEZI</name>
<evidence type="ECO:0000313" key="2">
    <source>
        <dbReference type="EMBL" id="KAH9845665.1"/>
    </source>
</evidence>
<reference evidence="2 3" key="2">
    <citation type="journal article" date="2021" name="Curr. Genet.">
        <title>Genetic response to nitrogen starvation in the aggressive Eucalyptus foliar pathogen Teratosphaeria destructans.</title>
        <authorList>
            <person name="Havenga M."/>
            <person name="Wingfield B.D."/>
            <person name="Wingfield M.J."/>
            <person name="Dreyer L.L."/>
            <person name="Roets F."/>
            <person name="Aylward J."/>
        </authorList>
    </citation>
    <scope>NUCLEOTIDE SEQUENCE [LARGE SCALE GENOMIC DNA]</scope>
    <source>
        <strain evidence="2">CMW44962</strain>
    </source>
</reference>
<evidence type="ECO:0000313" key="3">
    <source>
        <dbReference type="Proteomes" id="UP001138500"/>
    </source>
</evidence>
<evidence type="ECO:0000256" key="1">
    <source>
        <dbReference type="SAM" id="MobiDB-lite"/>
    </source>
</evidence>
<proteinExistence type="predicted"/>
<dbReference type="AlphaFoldDB" id="A0A9W7T279"/>
<comment type="caution">
    <text evidence="2">The sequence shown here is derived from an EMBL/GenBank/DDBJ whole genome shotgun (WGS) entry which is preliminary data.</text>
</comment>
<dbReference type="EMBL" id="RIBY02000003">
    <property type="protein sequence ID" value="KAH9845665.1"/>
    <property type="molecule type" value="Genomic_DNA"/>
</dbReference>
<feature type="compositionally biased region" description="Polar residues" evidence="1">
    <location>
        <begin position="162"/>
        <end position="173"/>
    </location>
</feature>
<reference evidence="2 3" key="1">
    <citation type="journal article" date="2018" name="IMA Fungus">
        <title>IMA Genome-F 10: Nine draft genome sequences of Claviceps purpurea s.lat., including C. arundinis, C. humidiphila, and C. cf. spartinae, pseudomolecules for the pitch canker pathogen Fusarium circinatum, draft genome of Davidsoniella eucalypti, Grosmannia galeiformis, Quambalaria eucalypti, and Teratosphaeria destructans.</title>
        <authorList>
            <person name="Wingfield B.D."/>
            <person name="Liu M."/>
            <person name="Nguyen H.D."/>
            <person name="Lane F.A."/>
            <person name="Morgan S.W."/>
            <person name="De Vos L."/>
            <person name="Wilken P.M."/>
            <person name="Duong T.A."/>
            <person name="Aylward J."/>
            <person name="Coetzee M.P."/>
            <person name="Dadej K."/>
            <person name="De Beer Z.W."/>
            <person name="Findlay W."/>
            <person name="Havenga M."/>
            <person name="Kolarik M."/>
            <person name="Menzies J.G."/>
            <person name="Naidoo K."/>
            <person name="Pochopski O."/>
            <person name="Shoukouhi P."/>
            <person name="Santana Q.C."/>
            <person name="Seifert K.A."/>
            <person name="Soal N."/>
            <person name="Steenkamp E.T."/>
            <person name="Tatham C.T."/>
            <person name="van der Nest M.A."/>
            <person name="Wingfield M.J."/>
        </authorList>
    </citation>
    <scope>NUCLEOTIDE SEQUENCE [LARGE SCALE GENOMIC DNA]</scope>
    <source>
        <strain evidence="2">CMW44962</strain>
    </source>
</reference>
<dbReference type="Proteomes" id="UP001138500">
    <property type="component" value="Unassembled WGS sequence"/>
</dbReference>
<keyword evidence="3" id="KW-1185">Reference proteome</keyword>